<accession>A0AA38M6Z1</accession>
<comment type="subcellular location">
    <subcellularLocation>
        <location evidence="1">Membrane</location>
        <topology evidence="1">Multi-pass membrane protein</topology>
    </subcellularLocation>
</comment>
<dbReference type="InterPro" id="IPR011547">
    <property type="entry name" value="SLC26A/SulP_dom"/>
</dbReference>
<feature type="transmembrane region" description="Helical" evidence="5">
    <location>
        <begin position="124"/>
        <end position="144"/>
    </location>
</feature>
<dbReference type="PANTHER" id="PTHR11814">
    <property type="entry name" value="SULFATE TRANSPORTER"/>
    <property type="match status" value="1"/>
</dbReference>
<proteinExistence type="predicted"/>
<dbReference type="Proteomes" id="UP001168821">
    <property type="component" value="Unassembled WGS sequence"/>
</dbReference>
<evidence type="ECO:0000256" key="5">
    <source>
        <dbReference type="SAM" id="Phobius"/>
    </source>
</evidence>
<feature type="transmembrane region" description="Helical" evidence="5">
    <location>
        <begin position="439"/>
        <end position="467"/>
    </location>
</feature>
<feature type="transmembrane region" description="Helical" evidence="5">
    <location>
        <begin position="238"/>
        <end position="261"/>
    </location>
</feature>
<feature type="transmembrane region" description="Helical" evidence="5">
    <location>
        <begin position="199"/>
        <end position="217"/>
    </location>
</feature>
<feature type="transmembrane region" description="Helical" evidence="5">
    <location>
        <begin position="378"/>
        <end position="399"/>
    </location>
</feature>
<comment type="caution">
    <text evidence="7">The sequence shown here is derived from an EMBL/GenBank/DDBJ whole genome shotgun (WGS) entry which is preliminary data.</text>
</comment>
<feature type="transmembrane region" description="Helical" evidence="5">
    <location>
        <begin position="310"/>
        <end position="329"/>
    </location>
</feature>
<keyword evidence="3 5" id="KW-1133">Transmembrane helix</keyword>
<dbReference type="SUPFAM" id="SSF52091">
    <property type="entry name" value="SpoIIaa-like"/>
    <property type="match status" value="1"/>
</dbReference>
<evidence type="ECO:0000256" key="3">
    <source>
        <dbReference type="ARBA" id="ARBA00022989"/>
    </source>
</evidence>
<dbReference type="InterPro" id="IPR001902">
    <property type="entry name" value="SLC26A/SulP_fam"/>
</dbReference>
<dbReference type="Pfam" id="PF00916">
    <property type="entry name" value="Sulfate_transp"/>
    <property type="match status" value="1"/>
</dbReference>
<gene>
    <name evidence="7" type="ORF">Zmor_022601</name>
</gene>
<name>A0AA38M6Z1_9CUCU</name>
<sequence>MEPSDDQSPRETSRALDIVKNYFRFDRRVFFKKRFPIATWLPKYTFSTLFQDFLAGFTVGLTEIPQGIAFAVIAGLTPEYGLYCGFMGGFVYAIFGSCKDVNIGPTSIMALMLQEHVSKMGPDMAVIITFLAGIIIFVLGSLNLGFVVEFFSYPIIAGFTCAASLQIASTQVKSLLGIGGKADAFLEAWEGVFNNLDKVRLWDSILGLLSIMFLIALKEIRRFGTLQYRADWSRDRNIAGVFIFMLSLARNALVVIIGTLISYNLRDDNPFKITGDVKGGFPPFAAPPFSINYNGTTYNFGDIATDYGPAMAFIPLVAILEAISIGKAFSKGKPLDASQEMLALGLCNILSSFVRSMPITGSFTRTAVNNASGVKTPLAGIFTSFMVLLAIAFLTPSFYYVPKATLASVVICAMFYLFDYDAFVVIWRSKKLDMVPFLVTFLCCIFISLEYGILIGIGVNLLFVLYGSARPKFDIVKEKSNHGGAIFVITPKDTLYFPAAEYLRDTVLGYDGDHIVVVNGKYVRNMDVTVAKSMAVFAQELSERRQTVAFVDFKPSVIEVCVNVNANLRAYFRDDLEQIVGGTED</sequence>
<feature type="transmembrane region" description="Helical" evidence="5">
    <location>
        <begin position="80"/>
        <end position="103"/>
    </location>
</feature>
<dbReference type="InterPro" id="IPR036513">
    <property type="entry name" value="STAS_dom_sf"/>
</dbReference>
<dbReference type="EMBL" id="JALNTZ010000007">
    <property type="protein sequence ID" value="KAJ3644902.1"/>
    <property type="molecule type" value="Genomic_DNA"/>
</dbReference>
<dbReference type="AlphaFoldDB" id="A0AA38M6Z1"/>
<dbReference type="GO" id="GO:0016020">
    <property type="term" value="C:membrane"/>
    <property type="evidence" value="ECO:0007669"/>
    <property type="project" value="UniProtKB-SubCell"/>
</dbReference>
<evidence type="ECO:0000313" key="8">
    <source>
        <dbReference type="Proteomes" id="UP001168821"/>
    </source>
</evidence>
<feature type="transmembrane region" description="Helical" evidence="5">
    <location>
        <begin position="341"/>
        <end position="358"/>
    </location>
</feature>
<dbReference type="GO" id="GO:0055085">
    <property type="term" value="P:transmembrane transport"/>
    <property type="evidence" value="ECO:0007669"/>
    <property type="project" value="InterPro"/>
</dbReference>
<protein>
    <recommendedName>
        <fullName evidence="6">SLC26A/SulP transporter domain-containing protein</fullName>
    </recommendedName>
</protein>
<feature type="domain" description="SLC26A/SulP transporter" evidence="6">
    <location>
        <begin position="49"/>
        <end position="440"/>
    </location>
</feature>
<reference evidence="7" key="1">
    <citation type="journal article" date="2023" name="G3 (Bethesda)">
        <title>Whole genome assemblies of Zophobas morio and Tenebrio molitor.</title>
        <authorList>
            <person name="Kaur S."/>
            <person name="Stinson S.A."/>
            <person name="diCenzo G.C."/>
        </authorList>
    </citation>
    <scope>NUCLEOTIDE SEQUENCE</scope>
    <source>
        <strain evidence="7">QUZm001</strain>
    </source>
</reference>
<feature type="transmembrane region" description="Helical" evidence="5">
    <location>
        <begin position="53"/>
        <end position="74"/>
    </location>
</feature>
<evidence type="ECO:0000256" key="4">
    <source>
        <dbReference type="ARBA" id="ARBA00023136"/>
    </source>
</evidence>
<keyword evidence="2 5" id="KW-0812">Transmembrane</keyword>
<organism evidence="7 8">
    <name type="scientific">Zophobas morio</name>
    <dbReference type="NCBI Taxonomy" id="2755281"/>
    <lineage>
        <taxon>Eukaryota</taxon>
        <taxon>Metazoa</taxon>
        <taxon>Ecdysozoa</taxon>
        <taxon>Arthropoda</taxon>
        <taxon>Hexapoda</taxon>
        <taxon>Insecta</taxon>
        <taxon>Pterygota</taxon>
        <taxon>Neoptera</taxon>
        <taxon>Endopterygota</taxon>
        <taxon>Coleoptera</taxon>
        <taxon>Polyphaga</taxon>
        <taxon>Cucujiformia</taxon>
        <taxon>Tenebrionidae</taxon>
        <taxon>Zophobas</taxon>
    </lineage>
</organism>
<evidence type="ECO:0000259" key="6">
    <source>
        <dbReference type="Pfam" id="PF00916"/>
    </source>
</evidence>
<dbReference type="Gene3D" id="3.30.750.24">
    <property type="entry name" value="STAS domain"/>
    <property type="match status" value="1"/>
</dbReference>
<keyword evidence="4 5" id="KW-0472">Membrane</keyword>
<evidence type="ECO:0000313" key="7">
    <source>
        <dbReference type="EMBL" id="KAJ3644902.1"/>
    </source>
</evidence>
<evidence type="ECO:0000256" key="1">
    <source>
        <dbReference type="ARBA" id="ARBA00004141"/>
    </source>
</evidence>
<keyword evidence="8" id="KW-1185">Reference proteome</keyword>
<feature type="transmembrane region" description="Helical" evidence="5">
    <location>
        <begin position="406"/>
        <end position="427"/>
    </location>
</feature>
<evidence type="ECO:0000256" key="2">
    <source>
        <dbReference type="ARBA" id="ARBA00022692"/>
    </source>
</evidence>